<sequence>MTSPPIQVVSAEQVGDLRLRLGFSDGREQTIDFKPFLSHARHPDLRAYLDPDRFAAFRIEYGDLVWGDYDLCFPVIDLYRNDLEHRLPEEHVVA</sequence>
<dbReference type="Proteomes" id="UP000483379">
    <property type="component" value="Unassembled WGS sequence"/>
</dbReference>
<dbReference type="InterPro" id="IPR036782">
    <property type="entry name" value="NE0471-like_N"/>
</dbReference>
<dbReference type="SUPFAM" id="SSF143880">
    <property type="entry name" value="NE0471 N-terminal domain-like"/>
    <property type="match status" value="1"/>
</dbReference>
<dbReference type="InterPro" id="IPR018841">
    <property type="entry name" value="DUF2442"/>
</dbReference>
<dbReference type="RefSeq" id="WP_164451983.1">
    <property type="nucleotide sequence ID" value="NZ_JAAIJQ010000014.1"/>
</dbReference>
<protein>
    <submittedName>
        <fullName evidence="1">DUF2442 domain-containing protein</fullName>
    </submittedName>
</protein>
<proteinExistence type="predicted"/>
<gene>
    <name evidence="1" type="ORF">G3446_06800</name>
</gene>
<dbReference type="Pfam" id="PF10387">
    <property type="entry name" value="DUF2442"/>
    <property type="match status" value="1"/>
</dbReference>
<name>A0A6M0JVP6_9GAMM</name>
<dbReference type="AlphaFoldDB" id="A0A6M0JVP6"/>
<reference evidence="1 2" key="1">
    <citation type="submission" date="2020-02" db="EMBL/GenBank/DDBJ databases">
        <title>Genome sequences of Thiorhodococcus mannitoliphagus and Thiorhodococcus minor, purple sulfur photosynthetic bacteria in the gammaproteobacterial family, Chromatiaceae.</title>
        <authorList>
            <person name="Aviles F.A."/>
            <person name="Meyer T.E."/>
            <person name="Kyndt J.A."/>
        </authorList>
    </citation>
    <scope>NUCLEOTIDE SEQUENCE [LARGE SCALE GENOMIC DNA]</scope>
    <source>
        <strain evidence="1 2">DSM 11518</strain>
    </source>
</reference>
<comment type="caution">
    <text evidence="1">The sequence shown here is derived from an EMBL/GenBank/DDBJ whole genome shotgun (WGS) entry which is preliminary data.</text>
</comment>
<accession>A0A6M0JVP6</accession>
<dbReference type="Gene3D" id="3.30.2020.10">
    <property type="entry name" value="NE0471-like N-terminal domain"/>
    <property type="match status" value="1"/>
</dbReference>
<evidence type="ECO:0000313" key="1">
    <source>
        <dbReference type="EMBL" id="NEV61600.1"/>
    </source>
</evidence>
<organism evidence="1 2">
    <name type="scientific">Thiorhodococcus minor</name>
    <dbReference type="NCBI Taxonomy" id="57489"/>
    <lineage>
        <taxon>Bacteria</taxon>
        <taxon>Pseudomonadati</taxon>
        <taxon>Pseudomonadota</taxon>
        <taxon>Gammaproteobacteria</taxon>
        <taxon>Chromatiales</taxon>
        <taxon>Chromatiaceae</taxon>
        <taxon>Thiorhodococcus</taxon>
    </lineage>
</organism>
<evidence type="ECO:0000313" key="2">
    <source>
        <dbReference type="Proteomes" id="UP000483379"/>
    </source>
</evidence>
<dbReference type="EMBL" id="JAAIJQ010000014">
    <property type="protein sequence ID" value="NEV61600.1"/>
    <property type="molecule type" value="Genomic_DNA"/>
</dbReference>
<keyword evidence="2" id="KW-1185">Reference proteome</keyword>